<dbReference type="Proteomes" id="UP001194468">
    <property type="component" value="Unassembled WGS sequence"/>
</dbReference>
<evidence type="ECO:0000256" key="1">
    <source>
        <dbReference type="SAM" id="MobiDB-lite"/>
    </source>
</evidence>
<dbReference type="EMBL" id="WHUW01000263">
    <property type="protein sequence ID" value="KAF8416309.1"/>
    <property type="molecule type" value="Genomic_DNA"/>
</dbReference>
<comment type="caution">
    <text evidence="2">The sequence shown here is derived from an EMBL/GenBank/DDBJ whole genome shotgun (WGS) entry which is preliminary data.</text>
</comment>
<sequence>MTQSSGFINGPEDLFPQNEEADGELGAAPQGYRVGQPAKRMLTSTQAKELMDRRHVLAQDHHTQKDVDTDEPDGQGDEELSDGSQSQDATNEGSDKSNLPSSHTWGRNSLDGENDALDDSEDVHAAGPGMGRTWNFDAGVVSGSDRDASLDNGEHGQKRARTSVVSSHDQDPDGLRVE</sequence>
<proteinExistence type="predicted"/>
<feature type="compositionally biased region" description="Basic and acidic residues" evidence="1">
    <location>
        <begin position="49"/>
        <end position="67"/>
    </location>
</feature>
<feature type="compositionally biased region" description="Basic and acidic residues" evidence="1">
    <location>
        <begin position="144"/>
        <end position="157"/>
    </location>
</feature>
<reference evidence="2" key="1">
    <citation type="submission" date="2019-10" db="EMBL/GenBank/DDBJ databases">
        <authorList>
            <consortium name="DOE Joint Genome Institute"/>
            <person name="Kuo A."/>
            <person name="Miyauchi S."/>
            <person name="Kiss E."/>
            <person name="Drula E."/>
            <person name="Kohler A."/>
            <person name="Sanchez-Garcia M."/>
            <person name="Andreopoulos B."/>
            <person name="Barry K.W."/>
            <person name="Bonito G."/>
            <person name="Buee M."/>
            <person name="Carver A."/>
            <person name="Chen C."/>
            <person name="Cichocki N."/>
            <person name="Clum A."/>
            <person name="Culley D."/>
            <person name="Crous P.W."/>
            <person name="Fauchery L."/>
            <person name="Girlanda M."/>
            <person name="Hayes R."/>
            <person name="Keri Z."/>
            <person name="LaButti K."/>
            <person name="Lipzen A."/>
            <person name="Lombard V."/>
            <person name="Magnuson J."/>
            <person name="Maillard F."/>
            <person name="Morin E."/>
            <person name="Murat C."/>
            <person name="Nolan M."/>
            <person name="Ohm R."/>
            <person name="Pangilinan J."/>
            <person name="Pereira M."/>
            <person name="Perotto S."/>
            <person name="Peter M."/>
            <person name="Riley R."/>
            <person name="Sitrit Y."/>
            <person name="Stielow B."/>
            <person name="Szollosi G."/>
            <person name="Zifcakova L."/>
            <person name="Stursova M."/>
            <person name="Spatafora J.W."/>
            <person name="Tedersoo L."/>
            <person name="Vaario L.-M."/>
            <person name="Yamada A."/>
            <person name="Yan M."/>
            <person name="Wang P."/>
            <person name="Xu J."/>
            <person name="Bruns T."/>
            <person name="Baldrian P."/>
            <person name="Vilgalys R."/>
            <person name="Henrissat B."/>
            <person name="Grigoriev I.V."/>
            <person name="Hibbett D."/>
            <person name="Nagy L.G."/>
            <person name="Martin F.M."/>
        </authorList>
    </citation>
    <scope>NUCLEOTIDE SEQUENCE</scope>
    <source>
        <strain evidence="2">BED1</strain>
    </source>
</reference>
<feature type="compositionally biased region" description="Basic and acidic residues" evidence="1">
    <location>
        <begin position="168"/>
        <end position="178"/>
    </location>
</feature>
<feature type="compositionally biased region" description="Polar residues" evidence="1">
    <location>
        <begin position="82"/>
        <end position="107"/>
    </location>
</feature>
<feature type="compositionally biased region" description="Acidic residues" evidence="1">
    <location>
        <begin position="68"/>
        <end position="81"/>
    </location>
</feature>
<name>A0AAD4BBW9_BOLED</name>
<accession>A0AAD4BBW9</accession>
<gene>
    <name evidence="2" type="ORF">L210DRAFT_3656683</name>
</gene>
<feature type="region of interest" description="Disordered" evidence="1">
    <location>
        <begin position="1"/>
        <end position="178"/>
    </location>
</feature>
<evidence type="ECO:0000313" key="2">
    <source>
        <dbReference type="EMBL" id="KAF8416309.1"/>
    </source>
</evidence>
<keyword evidence="3" id="KW-1185">Reference proteome</keyword>
<organism evidence="2 3">
    <name type="scientific">Boletus edulis BED1</name>
    <dbReference type="NCBI Taxonomy" id="1328754"/>
    <lineage>
        <taxon>Eukaryota</taxon>
        <taxon>Fungi</taxon>
        <taxon>Dikarya</taxon>
        <taxon>Basidiomycota</taxon>
        <taxon>Agaricomycotina</taxon>
        <taxon>Agaricomycetes</taxon>
        <taxon>Agaricomycetidae</taxon>
        <taxon>Boletales</taxon>
        <taxon>Boletineae</taxon>
        <taxon>Boletaceae</taxon>
        <taxon>Boletoideae</taxon>
        <taxon>Boletus</taxon>
    </lineage>
</organism>
<reference evidence="2" key="2">
    <citation type="journal article" date="2020" name="Nat. Commun.">
        <title>Large-scale genome sequencing of mycorrhizal fungi provides insights into the early evolution of symbiotic traits.</title>
        <authorList>
            <person name="Miyauchi S."/>
            <person name="Kiss E."/>
            <person name="Kuo A."/>
            <person name="Drula E."/>
            <person name="Kohler A."/>
            <person name="Sanchez-Garcia M."/>
            <person name="Morin E."/>
            <person name="Andreopoulos B."/>
            <person name="Barry K.W."/>
            <person name="Bonito G."/>
            <person name="Buee M."/>
            <person name="Carver A."/>
            <person name="Chen C."/>
            <person name="Cichocki N."/>
            <person name="Clum A."/>
            <person name="Culley D."/>
            <person name="Crous P.W."/>
            <person name="Fauchery L."/>
            <person name="Girlanda M."/>
            <person name="Hayes R.D."/>
            <person name="Keri Z."/>
            <person name="LaButti K."/>
            <person name="Lipzen A."/>
            <person name="Lombard V."/>
            <person name="Magnuson J."/>
            <person name="Maillard F."/>
            <person name="Murat C."/>
            <person name="Nolan M."/>
            <person name="Ohm R.A."/>
            <person name="Pangilinan J."/>
            <person name="Pereira M.F."/>
            <person name="Perotto S."/>
            <person name="Peter M."/>
            <person name="Pfister S."/>
            <person name="Riley R."/>
            <person name="Sitrit Y."/>
            <person name="Stielow J.B."/>
            <person name="Szollosi G."/>
            <person name="Zifcakova L."/>
            <person name="Stursova M."/>
            <person name="Spatafora J.W."/>
            <person name="Tedersoo L."/>
            <person name="Vaario L.M."/>
            <person name="Yamada A."/>
            <person name="Yan M."/>
            <person name="Wang P."/>
            <person name="Xu J."/>
            <person name="Bruns T."/>
            <person name="Baldrian P."/>
            <person name="Vilgalys R."/>
            <person name="Dunand C."/>
            <person name="Henrissat B."/>
            <person name="Grigoriev I.V."/>
            <person name="Hibbett D."/>
            <person name="Nagy L.G."/>
            <person name="Martin F.M."/>
        </authorList>
    </citation>
    <scope>NUCLEOTIDE SEQUENCE</scope>
    <source>
        <strain evidence="2">BED1</strain>
    </source>
</reference>
<feature type="compositionally biased region" description="Acidic residues" evidence="1">
    <location>
        <begin position="112"/>
        <end position="121"/>
    </location>
</feature>
<evidence type="ECO:0000313" key="3">
    <source>
        <dbReference type="Proteomes" id="UP001194468"/>
    </source>
</evidence>
<dbReference type="AlphaFoldDB" id="A0AAD4BBW9"/>
<protein>
    <submittedName>
        <fullName evidence="2">Uncharacterized protein</fullName>
    </submittedName>
</protein>